<feature type="region of interest" description="Disordered" evidence="6">
    <location>
        <begin position="25"/>
        <end position="63"/>
    </location>
</feature>
<accession>A0ABQ5MV62</accession>
<evidence type="ECO:0000256" key="4">
    <source>
        <dbReference type="ARBA" id="ARBA00023110"/>
    </source>
</evidence>
<dbReference type="InterPro" id="IPR027304">
    <property type="entry name" value="Trigger_fact/SurA_dom_sf"/>
</dbReference>
<dbReference type="SUPFAM" id="SSF109998">
    <property type="entry name" value="Triger factor/SurA peptide-binding domain-like"/>
    <property type="match status" value="1"/>
</dbReference>
<comment type="caution">
    <text evidence="8">The sequence shown here is derived from an EMBL/GenBank/DDBJ whole genome shotgun (WGS) entry which is preliminary data.</text>
</comment>
<comment type="catalytic activity">
    <reaction evidence="1">
        <text>[protein]-peptidylproline (omega=180) = [protein]-peptidylproline (omega=0)</text>
        <dbReference type="Rhea" id="RHEA:16237"/>
        <dbReference type="Rhea" id="RHEA-COMP:10747"/>
        <dbReference type="Rhea" id="RHEA-COMP:10748"/>
        <dbReference type="ChEBI" id="CHEBI:83833"/>
        <dbReference type="ChEBI" id="CHEBI:83834"/>
        <dbReference type="EC" id="5.2.1.8"/>
    </reaction>
</comment>
<protein>
    <recommendedName>
        <fullName evidence="2">peptidylprolyl isomerase</fullName>
        <ecNumber evidence="2">5.2.1.8</ecNumber>
    </recommendedName>
</protein>
<evidence type="ECO:0000256" key="7">
    <source>
        <dbReference type="SAM" id="SignalP"/>
    </source>
</evidence>
<dbReference type="Pfam" id="PF13624">
    <property type="entry name" value="SurA_N_3"/>
    <property type="match status" value="1"/>
</dbReference>
<gene>
    <name evidence="8" type="ORF">AHIS1636_22690</name>
</gene>
<evidence type="ECO:0000256" key="5">
    <source>
        <dbReference type="ARBA" id="ARBA00023235"/>
    </source>
</evidence>
<feature type="signal peptide" evidence="7">
    <location>
        <begin position="1"/>
        <end position="20"/>
    </location>
</feature>
<keyword evidence="4" id="KW-0697">Rotamase</keyword>
<sequence>MSSNKWLVAIAVAGAVTLTACGGATEAGSAGQTQQASPSASGQAQDPAAGQQEMPKPDLNGIPDVVAEVNGTKISKEDFTTAYEAQFQQMAMQSQMMGQEVDQAKLKKQTAEGIVGTELLIQEAGKRDLTASDKETDKALDEIVKSNQLKSTDEFMAEMKKQGMDEAKVTEELKNQVMVEKLIAEEAGDTKPTDKELKAAYDEAKKQQEAMAKQGGQAAEMPSFEEAKPQLEEQVKSQKEGEIVQKLAKDLRAKADVKINV</sequence>
<feature type="compositionally biased region" description="Low complexity" evidence="6">
    <location>
        <begin position="25"/>
        <end position="53"/>
    </location>
</feature>
<keyword evidence="9" id="KW-1185">Reference proteome</keyword>
<organism evidence="8 9">
    <name type="scientific">Arthrobacter mangrovi</name>
    <dbReference type="NCBI Taxonomy" id="2966350"/>
    <lineage>
        <taxon>Bacteria</taxon>
        <taxon>Bacillati</taxon>
        <taxon>Actinomycetota</taxon>
        <taxon>Actinomycetes</taxon>
        <taxon>Micrococcales</taxon>
        <taxon>Micrococcaceae</taxon>
        <taxon>Arthrobacter</taxon>
    </lineage>
</organism>
<evidence type="ECO:0000256" key="2">
    <source>
        <dbReference type="ARBA" id="ARBA00013194"/>
    </source>
</evidence>
<dbReference type="InterPro" id="IPR050245">
    <property type="entry name" value="PrsA_foldase"/>
</dbReference>
<dbReference type="EC" id="5.2.1.8" evidence="2"/>
<evidence type="ECO:0000256" key="3">
    <source>
        <dbReference type="ARBA" id="ARBA00022729"/>
    </source>
</evidence>
<keyword evidence="5" id="KW-0413">Isomerase</keyword>
<name>A0ABQ5MV62_9MICC</name>
<feature type="compositionally biased region" description="Basic and acidic residues" evidence="6">
    <location>
        <begin position="225"/>
        <end position="242"/>
    </location>
</feature>
<evidence type="ECO:0000256" key="1">
    <source>
        <dbReference type="ARBA" id="ARBA00000971"/>
    </source>
</evidence>
<evidence type="ECO:0000313" key="8">
    <source>
        <dbReference type="EMBL" id="GLB67829.1"/>
    </source>
</evidence>
<dbReference type="PANTHER" id="PTHR47245:SF1">
    <property type="entry name" value="FOLDASE PROTEIN PRSA"/>
    <property type="match status" value="1"/>
</dbReference>
<dbReference type="PROSITE" id="PS51257">
    <property type="entry name" value="PROKAR_LIPOPROTEIN"/>
    <property type="match status" value="1"/>
</dbReference>
<dbReference type="Gene3D" id="1.10.4030.10">
    <property type="entry name" value="Porin chaperone SurA, peptide-binding domain"/>
    <property type="match status" value="1"/>
</dbReference>
<evidence type="ECO:0000313" key="9">
    <source>
        <dbReference type="Proteomes" id="UP001209654"/>
    </source>
</evidence>
<keyword evidence="3 7" id="KW-0732">Signal</keyword>
<dbReference type="PANTHER" id="PTHR47245">
    <property type="entry name" value="PEPTIDYLPROLYL ISOMERASE"/>
    <property type="match status" value="1"/>
</dbReference>
<feature type="chain" id="PRO_5046259654" description="peptidylprolyl isomerase" evidence="7">
    <location>
        <begin position="21"/>
        <end position="261"/>
    </location>
</feature>
<dbReference type="EMBL" id="BRVS01000009">
    <property type="protein sequence ID" value="GLB67829.1"/>
    <property type="molecule type" value="Genomic_DNA"/>
</dbReference>
<dbReference type="Proteomes" id="UP001209654">
    <property type="component" value="Unassembled WGS sequence"/>
</dbReference>
<feature type="region of interest" description="Disordered" evidence="6">
    <location>
        <begin position="204"/>
        <end position="242"/>
    </location>
</feature>
<evidence type="ECO:0000256" key="6">
    <source>
        <dbReference type="SAM" id="MobiDB-lite"/>
    </source>
</evidence>
<reference evidence="8 9" key="1">
    <citation type="journal article" date="2023" name="Int. J. Syst. Evol. Microbiol.">
        <title>Arthrobacter mangrovi sp. nov., an actinobacterium isolated from the rhizosphere of a mangrove.</title>
        <authorList>
            <person name="Hamada M."/>
            <person name="Saitou S."/>
            <person name="Enomoto N."/>
            <person name="Nanri K."/>
            <person name="Hidaka K."/>
            <person name="Miura T."/>
            <person name="Tamura T."/>
        </authorList>
    </citation>
    <scope>NUCLEOTIDE SEQUENCE [LARGE SCALE GENOMIC DNA]</scope>
    <source>
        <strain evidence="8 9">NBRC 112813</strain>
    </source>
</reference>
<proteinExistence type="predicted"/>